<evidence type="ECO:0000313" key="2">
    <source>
        <dbReference type="EMBL" id="TFK52949.1"/>
    </source>
</evidence>
<protein>
    <submittedName>
        <fullName evidence="2">Uncharacterized protein</fullName>
    </submittedName>
</protein>
<accession>A0A5C3N563</accession>
<evidence type="ECO:0000256" key="1">
    <source>
        <dbReference type="SAM" id="SignalP"/>
    </source>
</evidence>
<name>A0A5C3N563_9AGAM</name>
<dbReference type="EMBL" id="ML213508">
    <property type="protein sequence ID" value="TFK52949.1"/>
    <property type="molecule type" value="Genomic_DNA"/>
</dbReference>
<keyword evidence="3" id="KW-1185">Reference proteome</keyword>
<evidence type="ECO:0000313" key="3">
    <source>
        <dbReference type="Proteomes" id="UP000305948"/>
    </source>
</evidence>
<feature type="chain" id="PRO_5023039463" evidence="1">
    <location>
        <begin position="26"/>
        <end position="88"/>
    </location>
</feature>
<proteinExistence type="predicted"/>
<keyword evidence="1" id="KW-0732">Signal</keyword>
<organism evidence="2 3">
    <name type="scientific">Heliocybe sulcata</name>
    <dbReference type="NCBI Taxonomy" id="5364"/>
    <lineage>
        <taxon>Eukaryota</taxon>
        <taxon>Fungi</taxon>
        <taxon>Dikarya</taxon>
        <taxon>Basidiomycota</taxon>
        <taxon>Agaricomycotina</taxon>
        <taxon>Agaricomycetes</taxon>
        <taxon>Gloeophyllales</taxon>
        <taxon>Gloeophyllaceae</taxon>
        <taxon>Heliocybe</taxon>
    </lineage>
</organism>
<dbReference type="Proteomes" id="UP000305948">
    <property type="component" value="Unassembled WGS sequence"/>
</dbReference>
<dbReference type="AlphaFoldDB" id="A0A5C3N563"/>
<reference evidence="2 3" key="1">
    <citation type="journal article" date="2019" name="Nat. Ecol. Evol.">
        <title>Megaphylogeny resolves global patterns of mushroom evolution.</title>
        <authorList>
            <person name="Varga T."/>
            <person name="Krizsan K."/>
            <person name="Foldi C."/>
            <person name="Dima B."/>
            <person name="Sanchez-Garcia M."/>
            <person name="Sanchez-Ramirez S."/>
            <person name="Szollosi G.J."/>
            <person name="Szarkandi J.G."/>
            <person name="Papp V."/>
            <person name="Albert L."/>
            <person name="Andreopoulos W."/>
            <person name="Angelini C."/>
            <person name="Antonin V."/>
            <person name="Barry K.W."/>
            <person name="Bougher N.L."/>
            <person name="Buchanan P."/>
            <person name="Buyck B."/>
            <person name="Bense V."/>
            <person name="Catcheside P."/>
            <person name="Chovatia M."/>
            <person name="Cooper J."/>
            <person name="Damon W."/>
            <person name="Desjardin D."/>
            <person name="Finy P."/>
            <person name="Geml J."/>
            <person name="Haridas S."/>
            <person name="Hughes K."/>
            <person name="Justo A."/>
            <person name="Karasinski D."/>
            <person name="Kautmanova I."/>
            <person name="Kiss B."/>
            <person name="Kocsube S."/>
            <person name="Kotiranta H."/>
            <person name="LaButti K.M."/>
            <person name="Lechner B.E."/>
            <person name="Liimatainen K."/>
            <person name="Lipzen A."/>
            <person name="Lukacs Z."/>
            <person name="Mihaltcheva S."/>
            <person name="Morgado L.N."/>
            <person name="Niskanen T."/>
            <person name="Noordeloos M.E."/>
            <person name="Ohm R.A."/>
            <person name="Ortiz-Santana B."/>
            <person name="Ovrebo C."/>
            <person name="Racz N."/>
            <person name="Riley R."/>
            <person name="Savchenko A."/>
            <person name="Shiryaev A."/>
            <person name="Soop K."/>
            <person name="Spirin V."/>
            <person name="Szebenyi C."/>
            <person name="Tomsovsky M."/>
            <person name="Tulloss R.E."/>
            <person name="Uehling J."/>
            <person name="Grigoriev I.V."/>
            <person name="Vagvolgyi C."/>
            <person name="Papp T."/>
            <person name="Martin F.M."/>
            <person name="Miettinen O."/>
            <person name="Hibbett D.S."/>
            <person name="Nagy L.G."/>
        </authorList>
    </citation>
    <scope>NUCLEOTIDE SEQUENCE [LARGE SCALE GENOMIC DNA]</scope>
    <source>
        <strain evidence="2 3">OMC1185</strain>
    </source>
</reference>
<feature type="signal peptide" evidence="1">
    <location>
        <begin position="1"/>
        <end position="25"/>
    </location>
</feature>
<sequence>MISISITAAVYALSLIAINCTPASTDRALLSGPVALACIIHWNGKLVALPPSDLLLGSIRFLMLARWTHLEIGQRTITWTTSMFVIVL</sequence>
<gene>
    <name evidence="2" type="ORF">OE88DRAFT_1319818</name>
</gene>